<reference evidence="2" key="1">
    <citation type="submission" date="2023-03" db="EMBL/GenBank/DDBJ databases">
        <title>Massive genome expansion in bonnet fungi (Mycena s.s.) driven by repeated elements and novel gene families across ecological guilds.</title>
        <authorList>
            <consortium name="Lawrence Berkeley National Laboratory"/>
            <person name="Harder C.B."/>
            <person name="Miyauchi S."/>
            <person name="Viragh M."/>
            <person name="Kuo A."/>
            <person name="Thoen E."/>
            <person name="Andreopoulos B."/>
            <person name="Lu D."/>
            <person name="Skrede I."/>
            <person name="Drula E."/>
            <person name="Henrissat B."/>
            <person name="Morin E."/>
            <person name="Kohler A."/>
            <person name="Barry K."/>
            <person name="LaButti K."/>
            <person name="Morin E."/>
            <person name="Salamov A."/>
            <person name="Lipzen A."/>
            <person name="Mereny Z."/>
            <person name="Hegedus B."/>
            <person name="Baldrian P."/>
            <person name="Stursova M."/>
            <person name="Weitz H."/>
            <person name="Taylor A."/>
            <person name="Grigoriev I.V."/>
            <person name="Nagy L.G."/>
            <person name="Martin F."/>
            <person name="Kauserud H."/>
        </authorList>
    </citation>
    <scope>NUCLEOTIDE SEQUENCE</scope>
    <source>
        <strain evidence="2">9144</strain>
    </source>
</reference>
<comment type="caution">
    <text evidence="2">The sequence shown here is derived from an EMBL/GenBank/DDBJ whole genome shotgun (WGS) entry which is preliminary data.</text>
</comment>
<feature type="region of interest" description="Disordered" evidence="1">
    <location>
        <begin position="146"/>
        <end position="199"/>
    </location>
</feature>
<evidence type="ECO:0000313" key="2">
    <source>
        <dbReference type="EMBL" id="KAJ7221679.1"/>
    </source>
</evidence>
<name>A0AAD6YKA3_9AGAR</name>
<organism evidence="2 3">
    <name type="scientific">Mycena pura</name>
    <dbReference type="NCBI Taxonomy" id="153505"/>
    <lineage>
        <taxon>Eukaryota</taxon>
        <taxon>Fungi</taxon>
        <taxon>Dikarya</taxon>
        <taxon>Basidiomycota</taxon>
        <taxon>Agaricomycotina</taxon>
        <taxon>Agaricomycetes</taxon>
        <taxon>Agaricomycetidae</taxon>
        <taxon>Agaricales</taxon>
        <taxon>Marasmiineae</taxon>
        <taxon>Mycenaceae</taxon>
        <taxon>Mycena</taxon>
    </lineage>
</organism>
<feature type="region of interest" description="Disordered" evidence="1">
    <location>
        <begin position="215"/>
        <end position="236"/>
    </location>
</feature>
<evidence type="ECO:0000256" key="1">
    <source>
        <dbReference type="SAM" id="MobiDB-lite"/>
    </source>
</evidence>
<accession>A0AAD6YKA3</accession>
<dbReference type="AlphaFoldDB" id="A0AAD6YKA3"/>
<gene>
    <name evidence="2" type="ORF">GGX14DRAFT_388815</name>
</gene>
<keyword evidence="3" id="KW-1185">Reference proteome</keyword>
<protein>
    <submittedName>
        <fullName evidence="2">Uncharacterized protein</fullName>
    </submittedName>
</protein>
<dbReference type="Proteomes" id="UP001219525">
    <property type="component" value="Unassembled WGS sequence"/>
</dbReference>
<dbReference type="EMBL" id="JARJCW010000008">
    <property type="protein sequence ID" value="KAJ7221679.1"/>
    <property type="molecule type" value="Genomic_DNA"/>
</dbReference>
<sequence length="636" mass="69383">MSVAAGPLYVLIDPFIPAPGSSPPWLRTEARGIPQCMPFGEIHWPPDYNPFQPEKTVDDMKDIEACLQQSPGENVFVVLHSPDEAASWLAKNSSHPAIKQLQPCCRPIAMQLWPGRDALALFNAAPGLPQALAKLSGFPVMAYSGANPGTIPSYRETSPSDGNRSRRPDSPPPPPAPPANVDNTTNDNVEDGEDNPPAESFTMTEELVDRMANSVHTPLPANQPGGGDPSGGDTCPLPEHVVSVNLDITKTGLELKLYTCTSFQQSLNLLKTFTNVIPKGQRRGLNDTDVRADIQITIGVATSSAIPALTGVGISTCFTKLGILSQRAESICLFKRLPAGSEDPPQIRKQAFERTTETSLGVRGGTQGPGHPLTFLLDGKKSWGKKNAHEVQDTEPAPSIKVDYLQYAQQESSDSDFVSGLFEYRRQPHPIEPSTNKTHLELQLAVGANFVKINDKDESISQPNAAFIQQHQIYMWVTAPDSTLRGCILSVSAVFPDIQKTTSTMLIKNVNIKDAAEDESSGLDVITKGRTLIPPGHGTLEVGPIRLNETTPHSKNLIESVKRRIRTAKHKLAGAKTMIPVVAKRIVDPREPEPDPLITIGWDRALERYRLPVFFDLKTHVHGKETEGPQYEIIHT</sequence>
<proteinExistence type="predicted"/>
<evidence type="ECO:0000313" key="3">
    <source>
        <dbReference type="Proteomes" id="UP001219525"/>
    </source>
</evidence>